<keyword evidence="3" id="KW-1185">Reference proteome</keyword>
<name>A0A7X5XUT9_9SPHN</name>
<gene>
    <name evidence="2" type="ORF">GGR90_003605</name>
</gene>
<sequence>MKTPPPVTSEHPAAPLQLGCRAQMLLVATFILLFFGACWTIGTMIARPS</sequence>
<dbReference type="RefSeq" id="WP_167922756.1">
    <property type="nucleotide sequence ID" value="NZ_JAATIT010000006.1"/>
</dbReference>
<feature type="transmembrane region" description="Helical" evidence="1">
    <location>
        <begin position="24"/>
        <end position="46"/>
    </location>
</feature>
<keyword evidence="1" id="KW-0472">Membrane</keyword>
<protein>
    <submittedName>
        <fullName evidence="2">Uncharacterized protein</fullName>
    </submittedName>
</protein>
<evidence type="ECO:0000256" key="1">
    <source>
        <dbReference type="SAM" id="Phobius"/>
    </source>
</evidence>
<keyword evidence="1" id="KW-1133">Transmembrane helix</keyword>
<reference evidence="2 3" key="1">
    <citation type="submission" date="2020-03" db="EMBL/GenBank/DDBJ databases">
        <title>Genomic Encyclopedia of Type Strains, Phase IV (KMG-IV): sequencing the most valuable type-strain genomes for metagenomic binning, comparative biology and taxonomic classification.</title>
        <authorList>
            <person name="Goeker M."/>
        </authorList>
    </citation>
    <scope>NUCLEOTIDE SEQUENCE [LARGE SCALE GENOMIC DNA]</scope>
    <source>
        <strain evidence="2 3">DSM 25229</strain>
    </source>
</reference>
<dbReference type="AlphaFoldDB" id="A0A7X5XUT9"/>
<proteinExistence type="predicted"/>
<dbReference type="Proteomes" id="UP000535078">
    <property type="component" value="Unassembled WGS sequence"/>
</dbReference>
<keyword evidence="1" id="KW-0812">Transmembrane</keyword>
<organism evidence="2 3">
    <name type="scientific">Sphingopyxis italica</name>
    <dbReference type="NCBI Taxonomy" id="1129133"/>
    <lineage>
        <taxon>Bacteria</taxon>
        <taxon>Pseudomonadati</taxon>
        <taxon>Pseudomonadota</taxon>
        <taxon>Alphaproteobacteria</taxon>
        <taxon>Sphingomonadales</taxon>
        <taxon>Sphingomonadaceae</taxon>
        <taxon>Sphingopyxis</taxon>
    </lineage>
</organism>
<evidence type="ECO:0000313" key="3">
    <source>
        <dbReference type="Proteomes" id="UP000535078"/>
    </source>
</evidence>
<comment type="caution">
    <text evidence="2">The sequence shown here is derived from an EMBL/GenBank/DDBJ whole genome shotgun (WGS) entry which is preliminary data.</text>
</comment>
<evidence type="ECO:0000313" key="2">
    <source>
        <dbReference type="EMBL" id="NJB91394.1"/>
    </source>
</evidence>
<accession>A0A7X5XUT9</accession>
<dbReference type="EMBL" id="JAATIT010000006">
    <property type="protein sequence ID" value="NJB91394.1"/>
    <property type="molecule type" value="Genomic_DNA"/>
</dbReference>